<dbReference type="AlphaFoldDB" id="A0AAD1C4K7"/>
<dbReference type="EMBL" id="AP014862">
    <property type="protein sequence ID" value="BAU75399.1"/>
    <property type="molecule type" value="Genomic_DNA"/>
</dbReference>
<reference evidence="1 2" key="2">
    <citation type="journal article" date="2017" name="Int. J. Syst. Evol. Microbiol.">
        <title>Pseudomonas furukawaii sp. nov., a polychlorinated biphenyl-degrading bacterium isolated from biphenyl-contaminated soil in Japan.</title>
        <authorList>
            <person name="Kimura N."/>
            <person name="Watanabe T."/>
            <person name="Suenaga H."/>
            <person name="Fujihara H."/>
            <person name="Futagami T."/>
            <person name="Goto M."/>
            <person name="Hanada S."/>
            <person name="Hirose J."/>
        </authorList>
    </citation>
    <scope>NUCLEOTIDE SEQUENCE [LARGE SCALE GENOMIC DNA]</scope>
    <source>
        <strain evidence="2">DSM 10086 / NBRC 110670 / KF707</strain>
    </source>
</reference>
<reference evidence="2" key="1">
    <citation type="submission" date="2015-05" db="EMBL/GenBank/DDBJ databases">
        <title>Draft genome sequencing of a biphenyl-degrading bacterium, Pseudomonas balearica KF707 (=NBRC110670).</title>
        <authorList>
            <person name="Kimura N."/>
            <person name="Hirose J."/>
            <person name="Watanabe T."/>
            <person name="Suenaga H."/>
            <person name="Fujihara H."/>
            <person name="Noguchi M."/>
            <person name="Hashimoto M."/>
            <person name="Shimodaira J."/>
            <person name="Tsuchikane K."/>
            <person name="Hosoyama A."/>
            <person name="Yamazoe A."/>
            <person name="Fujita N."/>
            <person name="Furukawa K."/>
        </authorList>
    </citation>
    <scope>NUCLEOTIDE SEQUENCE [LARGE SCALE GENOMIC DNA]</scope>
    <source>
        <strain evidence="2">DSM 10086 / NBRC 110670 / KF707</strain>
    </source>
</reference>
<protein>
    <submittedName>
        <fullName evidence="1">Uncharacterized protein</fullName>
    </submittedName>
</protein>
<dbReference type="Proteomes" id="UP000218554">
    <property type="component" value="Chromosome"/>
</dbReference>
<gene>
    <name evidence="1" type="ORF">KF707C_37110</name>
</gene>
<evidence type="ECO:0000313" key="2">
    <source>
        <dbReference type="Proteomes" id="UP000218554"/>
    </source>
</evidence>
<evidence type="ECO:0000313" key="1">
    <source>
        <dbReference type="EMBL" id="BAU75399.1"/>
    </source>
</evidence>
<organism evidence="1 2">
    <name type="scientific">Metapseudomonas furukawaii</name>
    <name type="common">Pseudomonas furukawaii</name>
    <dbReference type="NCBI Taxonomy" id="1149133"/>
    <lineage>
        <taxon>Bacteria</taxon>
        <taxon>Pseudomonadati</taxon>
        <taxon>Pseudomonadota</taxon>
        <taxon>Gammaproteobacteria</taxon>
        <taxon>Pseudomonadales</taxon>
        <taxon>Pseudomonadaceae</taxon>
        <taxon>Metapseudomonas</taxon>
    </lineage>
</organism>
<keyword evidence="2" id="KW-1185">Reference proteome</keyword>
<dbReference type="KEGG" id="pfuw:KF707C_37110"/>
<sequence length="55" mass="5771">MTAPRRLAQYPDSFRLPPSHSMPAIAFIAAFALALPAQASAHGVAAGKSKKQPLI</sequence>
<name>A0AAD1C4K7_METFU</name>
<accession>A0AAD1C4K7</accession>
<proteinExistence type="predicted"/>